<dbReference type="RefSeq" id="WP_033496836.1">
    <property type="nucleotide sequence ID" value="NZ_BAABVZ010000001.1"/>
</dbReference>
<reference evidence="3 4" key="1">
    <citation type="submission" date="2014-03" db="EMBL/GenBank/DDBJ databases">
        <title>Genomics of Bifidobacteria.</title>
        <authorList>
            <person name="Ventura M."/>
            <person name="Milani C."/>
            <person name="Lugli G.A."/>
        </authorList>
    </citation>
    <scope>NUCLEOTIDE SEQUENCE [LARGE SCALE GENOMIC DNA]</scope>
    <source>
        <strain evidence="3 4">LMG 21775</strain>
    </source>
</reference>
<dbReference type="InterPro" id="IPR029068">
    <property type="entry name" value="Glyas_Bleomycin-R_OHBP_Dase"/>
</dbReference>
<dbReference type="GeneID" id="98299826"/>
<evidence type="ECO:0000313" key="4">
    <source>
        <dbReference type="Proteomes" id="UP000029050"/>
    </source>
</evidence>
<gene>
    <name evidence="3" type="ORF">BPSY_0613</name>
</gene>
<feature type="domain" description="VOC" evidence="2">
    <location>
        <begin position="16"/>
        <end position="131"/>
    </location>
</feature>
<feature type="region of interest" description="Disordered" evidence="1">
    <location>
        <begin position="150"/>
        <end position="170"/>
    </location>
</feature>
<evidence type="ECO:0000259" key="2">
    <source>
        <dbReference type="PROSITE" id="PS51819"/>
    </source>
</evidence>
<dbReference type="CDD" id="cd06587">
    <property type="entry name" value="VOC"/>
    <property type="match status" value="1"/>
</dbReference>
<name>A0A087CHS2_9BIFI</name>
<organism evidence="3 4">
    <name type="scientific">Bifidobacterium psychraerophilum</name>
    <dbReference type="NCBI Taxonomy" id="218140"/>
    <lineage>
        <taxon>Bacteria</taxon>
        <taxon>Bacillati</taxon>
        <taxon>Actinomycetota</taxon>
        <taxon>Actinomycetes</taxon>
        <taxon>Bifidobacteriales</taxon>
        <taxon>Bifidobacteriaceae</taxon>
        <taxon>Bifidobacterium</taxon>
    </lineage>
</organism>
<protein>
    <recommendedName>
        <fullName evidence="2">VOC domain-containing protein</fullName>
    </recommendedName>
</protein>
<dbReference type="EMBL" id="JGZI01000008">
    <property type="protein sequence ID" value="KFI82822.1"/>
    <property type="molecule type" value="Genomic_DNA"/>
</dbReference>
<dbReference type="eggNOG" id="COG0346">
    <property type="taxonomic scope" value="Bacteria"/>
</dbReference>
<sequence>MKAPKKPEIDRSIYAMPMFVTFPTSDFALAQEIYGAAGFVTLATIPGPGGAPSLLHLRRERYQDILLVPGRAGDAPRHQVSIAADGIDLSDIASAMEDLDVEVAGPRDTPWFTTDLSFTDPDGNTVTLTAPRASEYQTAAAWASEHISGDYETAEGLDNASKSAVDGKDH</sequence>
<dbReference type="AlphaFoldDB" id="A0A087CHS2"/>
<keyword evidence="4" id="KW-1185">Reference proteome</keyword>
<comment type="caution">
    <text evidence="3">The sequence shown here is derived from an EMBL/GenBank/DDBJ whole genome shotgun (WGS) entry which is preliminary data.</text>
</comment>
<dbReference type="STRING" id="218140.BPSY_0613"/>
<proteinExistence type="predicted"/>
<evidence type="ECO:0000256" key="1">
    <source>
        <dbReference type="SAM" id="MobiDB-lite"/>
    </source>
</evidence>
<dbReference type="PROSITE" id="PS51819">
    <property type="entry name" value="VOC"/>
    <property type="match status" value="1"/>
</dbReference>
<dbReference type="Gene3D" id="3.10.180.10">
    <property type="entry name" value="2,3-Dihydroxybiphenyl 1,2-Dioxygenase, domain 1"/>
    <property type="match status" value="1"/>
</dbReference>
<evidence type="ECO:0000313" key="3">
    <source>
        <dbReference type="EMBL" id="KFI82822.1"/>
    </source>
</evidence>
<dbReference type="OrthoDB" id="5066780at2"/>
<accession>A0A087CHS2</accession>
<dbReference type="Proteomes" id="UP000029050">
    <property type="component" value="Unassembled WGS sequence"/>
</dbReference>
<dbReference type="SUPFAM" id="SSF54593">
    <property type="entry name" value="Glyoxalase/Bleomycin resistance protein/Dihydroxybiphenyl dioxygenase"/>
    <property type="match status" value="1"/>
</dbReference>
<dbReference type="InterPro" id="IPR037523">
    <property type="entry name" value="VOC_core"/>
</dbReference>